<gene>
    <name evidence="1" type="ordered locus">Amet_2401</name>
</gene>
<dbReference type="Proteomes" id="UP000001572">
    <property type="component" value="Chromosome"/>
</dbReference>
<evidence type="ECO:0000313" key="2">
    <source>
        <dbReference type="Proteomes" id="UP000001572"/>
    </source>
</evidence>
<sequence>MDIGNLVNVSDIKSDLYCKTGEILYVDQNKRKALVMFKLLVKVAGCYEFRCVADLFEFHQLYEIKNIKRRQVG</sequence>
<evidence type="ECO:0000313" key="1">
    <source>
        <dbReference type="EMBL" id="ABR48555.1"/>
    </source>
</evidence>
<accession>A6TQT7</accession>
<dbReference type="KEGG" id="amt:Amet_2401"/>
<reference evidence="2" key="1">
    <citation type="journal article" date="2016" name="Genome Announc.">
        <title>Complete genome sequence of Alkaliphilus metalliredigens strain QYMF, an alkaliphilic and metal-reducing bacterium isolated from borax-contaminated leachate ponds.</title>
        <authorList>
            <person name="Hwang C."/>
            <person name="Copeland A."/>
            <person name="Lucas S."/>
            <person name="Lapidus A."/>
            <person name="Barry K."/>
            <person name="Detter J.C."/>
            <person name="Glavina Del Rio T."/>
            <person name="Hammon N."/>
            <person name="Israni S."/>
            <person name="Dalin E."/>
            <person name="Tice H."/>
            <person name="Pitluck S."/>
            <person name="Chertkov O."/>
            <person name="Brettin T."/>
            <person name="Bruce D."/>
            <person name="Han C."/>
            <person name="Schmutz J."/>
            <person name="Larimer F."/>
            <person name="Land M.L."/>
            <person name="Hauser L."/>
            <person name="Kyrpides N."/>
            <person name="Mikhailova N."/>
            <person name="Ye Q."/>
            <person name="Zhou J."/>
            <person name="Richardson P."/>
            <person name="Fields M.W."/>
        </authorList>
    </citation>
    <scope>NUCLEOTIDE SEQUENCE [LARGE SCALE GENOMIC DNA]</scope>
    <source>
        <strain evidence="2">QYMF</strain>
    </source>
</reference>
<organism evidence="1 2">
    <name type="scientific">Alkaliphilus metalliredigens (strain QYMF)</name>
    <dbReference type="NCBI Taxonomy" id="293826"/>
    <lineage>
        <taxon>Bacteria</taxon>
        <taxon>Bacillati</taxon>
        <taxon>Bacillota</taxon>
        <taxon>Clostridia</taxon>
        <taxon>Peptostreptococcales</taxon>
        <taxon>Natronincolaceae</taxon>
        <taxon>Alkaliphilus</taxon>
    </lineage>
</organism>
<dbReference type="RefSeq" id="WP_012063530.1">
    <property type="nucleotide sequence ID" value="NC_009633.1"/>
</dbReference>
<dbReference type="STRING" id="293826.Amet_2401"/>
<dbReference type="HOGENOM" id="CLU_2696338_0_0_9"/>
<dbReference type="EMBL" id="CP000724">
    <property type="protein sequence ID" value="ABR48555.1"/>
    <property type="molecule type" value="Genomic_DNA"/>
</dbReference>
<protein>
    <submittedName>
        <fullName evidence="1">Uncharacterized protein</fullName>
    </submittedName>
</protein>
<proteinExistence type="predicted"/>
<dbReference type="OrthoDB" id="1956735at2"/>
<dbReference type="AlphaFoldDB" id="A6TQT7"/>
<name>A6TQT7_ALKMQ</name>
<keyword evidence="2" id="KW-1185">Reference proteome</keyword>